<gene>
    <name evidence="2" type="ORF">BS47DRAFT_121579</name>
</gene>
<sequence length="289" mass="32910">MLCFPNLPRVLANGKVLWEGQSRAVIQLEGEVVVKIGHDLDHGEDALLSFIAQEAPDVPIPKSLGTIVTQDMTYQFMTIIPGVTLDECWPRLSMDQKASICFQLNHMMSALRRVPYVPSHPLGSISTPHLCADNRMRKRQCPHPLFTESEFNDFLVSRPFRRVSPGYARWIRSLLRNDHRIVLTHGDFHPRNIMVVENEDHGVIVSGIIDWEMGGWYPEHWELVKAQNTRGRDDDSDWWESLPESISGYDTEVVAGHLFGKLHECILTTEPRVSRGPTSRLTRYADCAS</sequence>
<dbReference type="InterPro" id="IPR011009">
    <property type="entry name" value="Kinase-like_dom_sf"/>
</dbReference>
<name>A0A9P6BA19_9AGAM</name>
<comment type="caution">
    <text evidence="2">The sequence shown here is derived from an EMBL/GenBank/DDBJ whole genome shotgun (WGS) entry which is preliminary data.</text>
</comment>
<dbReference type="SUPFAM" id="SSF56112">
    <property type="entry name" value="Protein kinase-like (PK-like)"/>
    <property type="match status" value="1"/>
</dbReference>
<proteinExistence type="predicted"/>
<dbReference type="PANTHER" id="PTHR21310:SF15">
    <property type="entry name" value="AMINOGLYCOSIDE PHOSPHOTRANSFERASE DOMAIN-CONTAINING PROTEIN"/>
    <property type="match status" value="1"/>
</dbReference>
<dbReference type="CDD" id="cd05120">
    <property type="entry name" value="APH_ChoK_like"/>
    <property type="match status" value="1"/>
</dbReference>
<dbReference type="PANTHER" id="PTHR21310">
    <property type="entry name" value="AMINOGLYCOSIDE PHOSPHOTRANSFERASE-RELATED-RELATED"/>
    <property type="match status" value="1"/>
</dbReference>
<dbReference type="Pfam" id="PF01636">
    <property type="entry name" value="APH"/>
    <property type="match status" value="1"/>
</dbReference>
<evidence type="ECO:0000313" key="2">
    <source>
        <dbReference type="EMBL" id="KAF9519031.1"/>
    </source>
</evidence>
<accession>A0A9P6BA19</accession>
<keyword evidence="3" id="KW-1185">Reference proteome</keyword>
<organism evidence="2 3">
    <name type="scientific">Hydnum rufescens UP504</name>
    <dbReference type="NCBI Taxonomy" id="1448309"/>
    <lineage>
        <taxon>Eukaryota</taxon>
        <taxon>Fungi</taxon>
        <taxon>Dikarya</taxon>
        <taxon>Basidiomycota</taxon>
        <taxon>Agaricomycotina</taxon>
        <taxon>Agaricomycetes</taxon>
        <taxon>Cantharellales</taxon>
        <taxon>Hydnaceae</taxon>
        <taxon>Hydnum</taxon>
    </lineage>
</organism>
<feature type="domain" description="Aminoglycoside phosphotransferase" evidence="1">
    <location>
        <begin position="17"/>
        <end position="237"/>
    </location>
</feature>
<dbReference type="InterPro" id="IPR002575">
    <property type="entry name" value="Aminoglycoside_PTrfase"/>
</dbReference>
<dbReference type="AlphaFoldDB" id="A0A9P6BA19"/>
<evidence type="ECO:0000259" key="1">
    <source>
        <dbReference type="Pfam" id="PF01636"/>
    </source>
</evidence>
<dbReference type="Gene3D" id="3.90.1200.10">
    <property type="match status" value="1"/>
</dbReference>
<evidence type="ECO:0000313" key="3">
    <source>
        <dbReference type="Proteomes" id="UP000886523"/>
    </source>
</evidence>
<protein>
    <recommendedName>
        <fullName evidence="1">Aminoglycoside phosphotransferase domain-containing protein</fullName>
    </recommendedName>
</protein>
<dbReference type="OrthoDB" id="2906425at2759"/>
<dbReference type="EMBL" id="MU128920">
    <property type="protein sequence ID" value="KAF9519031.1"/>
    <property type="molecule type" value="Genomic_DNA"/>
</dbReference>
<dbReference type="InterPro" id="IPR051678">
    <property type="entry name" value="AGP_Transferase"/>
</dbReference>
<reference evidence="2" key="1">
    <citation type="journal article" date="2020" name="Nat. Commun.">
        <title>Large-scale genome sequencing of mycorrhizal fungi provides insights into the early evolution of symbiotic traits.</title>
        <authorList>
            <person name="Miyauchi S."/>
            <person name="Kiss E."/>
            <person name="Kuo A."/>
            <person name="Drula E."/>
            <person name="Kohler A."/>
            <person name="Sanchez-Garcia M."/>
            <person name="Morin E."/>
            <person name="Andreopoulos B."/>
            <person name="Barry K.W."/>
            <person name="Bonito G."/>
            <person name="Buee M."/>
            <person name="Carver A."/>
            <person name="Chen C."/>
            <person name="Cichocki N."/>
            <person name="Clum A."/>
            <person name="Culley D."/>
            <person name="Crous P.W."/>
            <person name="Fauchery L."/>
            <person name="Girlanda M."/>
            <person name="Hayes R.D."/>
            <person name="Keri Z."/>
            <person name="LaButti K."/>
            <person name="Lipzen A."/>
            <person name="Lombard V."/>
            <person name="Magnuson J."/>
            <person name="Maillard F."/>
            <person name="Murat C."/>
            <person name="Nolan M."/>
            <person name="Ohm R.A."/>
            <person name="Pangilinan J."/>
            <person name="Pereira M.F."/>
            <person name="Perotto S."/>
            <person name="Peter M."/>
            <person name="Pfister S."/>
            <person name="Riley R."/>
            <person name="Sitrit Y."/>
            <person name="Stielow J.B."/>
            <person name="Szollosi G."/>
            <person name="Zifcakova L."/>
            <person name="Stursova M."/>
            <person name="Spatafora J.W."/>
            <person name="Tedersoo L."/>
            <person name="Vaario L.M."/>
            <person name="Yamada A."/>
            <person name="Yan M."/>
            <person name="Wang P."/>
            <person name="Xu J."/>
            <person name="Bruns T."/>
            <person name="Baldrian P."/>
            <person name="Vilgalys R."/>
            <person name="Dunand C."/>
            <person name="Henrissat B."/>
            <person name="Grigoriev I.V."/>
            <person name="Hibbett D."/>
            <person name="Nagy L.G."/>
            <person name="Martin F.M."/>
        </authorList>
    </citation>
    <scope>NUCLEOTIDE SEQUENCE</scope>
    <source>
        <strain evidence="2">UP504</strain>
    </source>
</reference>
<dbReference type="Proteomes" id="UP000886523">
    <property type="component" value="Unassembled WGS sequence"/>
</dbReference>